<dbReference type="InterPro" id="IPR050921">
    <property type="entry name" value="T4SS_GSP_E_ATPase"/>
</dbReference>
<evidence type="ECO:0000313" key="3">
    <source>
        <dbReference type="EMBL" id="SHJ11043.1"/>
    </source>
</evidence>
<keyword evidence="4" id="KW-1185">Reference proteome</keyword>
<evidence type="ECO:0000313" key="4">
    <source>
        <dbReference type="Proteomes" id="UP000324781"/>
    </source>
</evidence>
<accession>A0A1M6GMC0</accession>
<protein>
    <submittedName>
        <fullName evidence="3">Twitching motility protein PilT</fullName>
    </submittedName>
</protein>
<dbReference type="Gene3D" id="3.40.50.300">
    <property type="entry name" value="P-loop containing nucleotide triphosphate hydrolases"/>
    <property type="match status" value="1"/>
</dbReference>
<dbReference type="EMBL" id="FQZP01000025">
    <property type="protein sequence ID" value="SHJ11043.1"/>
    <property type="molecule type" value="Genomic_DNA"/>
</dbReference>
<dbReference type="Gene3D" id="3.30.450.90">
    <property type="match status" value="1"/>
</dbReference>
<dbReference type="Pfam" id="PF00437">
    <property type="entry name" value="T2SSE"/>
    <property type="match status" value="1"/>
</dbReference>
<proteinExistence type="inferred from homology"/>
<dbReference type="PANTHER" id="PTHR30486:SF16">
    <property type="entry name" value="TWITCHING MOTILITY PROTEIN PILT"/>
    <property type="match status" value="1"/>
</dbReference>
<feature type="domain" description="Bacterial type II secretion system protein E" evidence="2">
    <location>
        <begin position="198"/>
        <end position="212"/>
    </location>
</feature>
<dbReference type="InterPro" id="IPR006321">
    <property type="entry name" value="PilT/PilU"/>
</dbReference>
<reference evidence="3 4" key="1">
    <citation type="submission" date="2016-11" db="EMBL/GenBank/DDBJ databases">
        <authorList>
            <person name="Varghese N."/>
            <person name="Submissions S."/>
        </authorList>
    </citation>
    <scope>NUCLEOTIDE SEQUENCE [LARGE SCALE GENOMIC DNA]</scope>
    <source>
        <strain evidence="3 4">DSM 19027</strain>
    </source>
</reference>
<dbReference type="Proteomes" id="UP000324781">
    <property type="component" value="Unassembled WGS sequence"/>
</dbReference>
<comment type="similarity">
    <text evidence="1">Belongs to the GSP E family.</text>
</comment>
<organism evidence="3 4">
    <name type="scientific">Thermoclostridium caenicola</name>
    <dbReference type="NCBI Taxonomy" id="659425"/>
    <lineage>
        <taxon>Bacteria</taxon>
        <taxon>Bacillati</taxon>
        <taxon>Bacillota</taxon>
        <taxon>Clostridia</taxon>
        <taxon>Eubacteriales</taxon>
        <taxon>Oscillospiraceae</taxon>
        <taxon>Thermoclostridium</taxon>
    </lineage>
</organism>
<dbReference type="CDD" id="cd01131">
    <property type="entry name" value="PilT"/>
    <property type="match status" value="1"/>
</dbReference>
<dbReference type="SUPFAM" id="SSF52540">
    <property type="entry name" value="P-loop containing nucleoside triphosphate hydrolases"/>
    <property type="match status" value="1"/>
</dbReference>
<dbReference type="SMART" id="SM00382">
    <property type="entry name" value="AAA"/>
    <property type="match status" value="1"/>
</dbReference>
<dbReference type="RefSeq" id="WP_149678776.1">
    <property type="nucleotide sequence ID" value="NZ_FQZP01000025.1"/>
</dbReference>
<dbReference type="InterPro" id="IPR027417">
    <property type="entry name" value="P-loop_NTPase"/>
</dbReference>
<dbReference type="GO" id="GO:0005524">
    <property type="term" value="F:ATP binding"/>
    <property type="evidence" value="ECO:0007669"/>
    <property type="project" value="InterPro"/>
</dbReference>
<dbReference type="NCBIfam" id="TIGR01420">
    <property type="entry name" value="pilT_fam"/>
    <property type="match status" value="1"/>
</dbReference>
<dbReference type="GO" id="GO:0016887">
    <property type="term" value="F:ATP hydrolysis activity"/>
    <property type="evidence" value="ECO:0007669"/>
    <property type="project" value="InterPro"/>
</dbReference>
<dbReference type="OrthoDB" id="9808272at2"/>
<evidence type="ECO:0000256" key="1">
    <source>
        <dbReference type="ARBA" id="ARBA00006611"/>
    </source>
</evidence>
<dbReference type="InterPro" id="IPR003593">
    <property type="entry name" value="AAA+_ATPase"/>
</dbReference>
<dbReference type="InterPro" id="IPR001482">
    <property type="entry name" value="T2SS/T4SS_dom"/>
</dbReference>
<sequence length="356" mass="40137">MERKCDNIFTLIDETLKLNASDLHISVGIPPTCRVNGHLRPLPYARVEPRDTEAYAVQLLNEKQLHHLHETGEIDISISSYEKYRCRINIFRQKSCYSLAIRMLNPIIKDFKALGLPPVLEDLCSLNRGLILITGPTGAGKTTTLAAMVDWINSNRDCHIVTLEDPIEYVHEHKRSIVNQREIGYDSLSYANALRAVLRQDPDVILIGEMRDLDSISIALTAAETGHLVLSTLHTIGASKTIDRIIDVFPPFQQQQIRTQLSMVLQAVISQQLIPTVDGRDRALATEIMITTPAIKNLIRDNKIHQISNVIQTSGKLFMKSMDASLLDLVRENRISIENALAYASDPEYMKRMLSY</sequence>
<evidence type="ECO:0000259" key="2">
    <source>
        <dbReference type="PROSITE" id="PS00662"/>
    </source>
</evidence>
<gene>
    <name evidence="3" type="ORF">SAMN05444373_102511</name>
</gene>
<dbReference type="PROSITE" id="PS00662">
    <property type="entry name" value="T2SP_E"/>
    <property type="match status" value="1"/>
</dbReference>
<name>A0A1M6GMC0_9FIRM</name>
<dbReference type="AlphaFoldDB" id="A0A1M6GMC0"/>
<dbReference type="PANTHER" id="PTHR30486">
    <property type="entry name" value="TWITCHING MOTILITY PROTEIN PILT"/>
    <property type="match status" value="1"/>
</dbReference>